<dbReference type="STRING" id="1380566.A0A179FCP0"/>
<evidence type="ECO:0000256" key="1">
    <source>
        <dbReference type="ARBA" id="ARBA00004123"/>
    </source>
</evidence>
<comment type="caution">
    <text evidence="8">The sequence shown here is derived from an EMBL/GenBank/DDBJ whole genome shotgun (WGS) entry which is preliminary data.</text>
</comment>
<dbReference type="GO" id="GO:0005634">
    <property type="term" value="C:nucleus"/>
    <property type="evidence" value="ECO:0007669"/>
    <property type="project" value="UniProtKB-SubCell"/>
</dbReference>
<keyword evidence="4" id="KW-0804">Transcription</keyword>
<evidence type="ECO:0000313" key="8">
    <source>
        <dbReference type="EMBL" id="OAQ63264.1"/>
    </source>
</evidence>
<organism evidence="8 9">
    <name type="scientific">Pochonia chlamydosporia 170</name>
    <dbReference type="NCBI Taxonomy" id="1380566"/>
    <lineage>
        <taxon>Eukaryota</taxon>
        <taxon>Fungi</taxon>
        <taxon>Dikarya</taxon>
        <taxon>Ascomycota</taxon>
        <taxon>Pezizomycotina</taxon>
        <taxon>Sordariomycetes</taxon>
        <taxon>Hypocreomycetidae</taxon>
        <taxon>Hypocreales</taxon>
        <taxon>Clavicipitaceae</taxon>
        <taxon>Pochonia</taxon>
    </lineage>
</organism>
<dbReference type="InterPro" id="IPR007219">
    <property type="entry name" value="XnlR_reg_dom"/>
</dbReference>
<dbReference type="GO" id="GO:0008270">
    <property type="term" value="F:zinc ion binding"/>
    <property type="evidence" value="ECO:0007669"/>
    <property type="project" value="InterPro"/>
</dbReference>
<keyword evidence="5" id="KW-0539">Nucleus</keyword>
<protein>
    <submittedName>
        <fullName evidence="8">Fungal transcriptional regulatory protein</fullName>
    </submittedName>
</protein>
<name>A0A179FCP0_METCM</name>
<dbReference type="GeneID" id="28851717"/>
<dbReference type="KEGG" id="pchm:VFPPC_09136"/>
<dbReference type="Pfam" id="PF04082">
    <property type="entry name" value="Fungal_trans"/>
    <property type="match status" value="1"/>
</dbReference>
<gene>
    <name evidence="8" type="ORF">VFPPC_09136</name>
</gene>
<evidence type="ECO:0000313" key="9">
    <source>
        <dbReference type="Proteomes" id="UP000078397"/>
    </source>
</evidence>
<dbReference type="RefSeq" id="XP_018140844.1">
    <property type="nucleotide sequence ID" value="XM_018287723.1"/>
</dbReference>
<dbReference type="GO" id="GO:0006351">
    <property type="term" value="P:DNA-templated transcription"/>
    <property type="evidence" value="ECO:0007669"/>
    <property type="project" value="InterPro"/>
</dbReference>
<keyword evidence="9" id="KW-1185">Reference proteome</keyword>
<evidence type="ECO:0000256" key="6">
    <source>
        <dbReference type="SAM" id="MobiDB-lite"/>
    </source>
</evidence>
<evidence type="ECO:0000256" key="3">
    <source>
        <dbReference type="ARBA" id="ARBA00023015"/>
    </source>
</evidence>
<evidence type="ECO:0000256" key="4">
    <source>
        <dbReference type="ARBA" id="ARBA00023163"/>
    </source>
</evidence>
<evidence type="ECO:0000256" key="2">
    <source>
        <dbReference type="ARBA" id="ARBA00022723"/>
    </source>
</evidence>
<evidence type="ECO:0000259" key="7">
    <source>
        <dbReference type="SMART" id="SM00906"/>
    </source>
</evidence>
<dbReference type="OrthoDB" id="2563500at2759"/>
<dbReference type="EMBL" id="LSBJ02000006">
    <property type="protein sequence ID" value="OAQ63264.1"/>
    <property type="molecule type" value="Genomic_DNA"/>
</dbReference>
<reference evidence="8 9" key="1">
    <citation type="journal article" date="2016" name="PLoS Pathog.">
        <title>Biosynthesis of antibiotic leucinostatins in bio-control fungus Purpureocillium lilacinum and their inhibition on phytophthora revealed by genome mining.</title>
        <authorList>
            <person name="Wang G."/>
            <person name="Liu Z."/>
            <person name="Lin R."/>
            <person name="Li E."/>
            <person name="Mao Z."/>
            <person name="Ling J."/>
            <person name="Yang Y."/>
            <person name="Yin W.B."/>
            <person name="Xie B."/>
        </authorList>
    </citation>
    <scope>NUCLEOTIDE SEQUENCE [LARGE SCALE GENOMIC DNA]</scope>
    <source>
        <strain evidence="8">170</strain>
    </source>
</reference>
<comment type="subcellular location">
    <subcellularLocation>
        <location evidence="1">Nucleus</location>
    </subcellularLocation>
</comment>
<dbReference type="GO" id="GO:0003677">
    <property type="term" value="F:DNA binding"/>
    <property type="evidence" value="ECO:0007669"/>
    <property type="project" value="InterPro"/>
</dbReference>
<dbReference type="Proteomes" id="UP000078397">
    <property type="component" value="Unassembled WGS sequence"/>
</dbReference>
<proteinExistence type="predicted"/>
<dbReference type="SMART" id="SM00906">
    <property type="entry name" value="Fungal_trans"/>
    <property type="match status" value="1"/>
</dbReference>
<accession>A0A179FCP0</accession>
<dbReference type="GO" id="GO:0000981">
    <property type="term" value="F:DNA-binding transcription factor activity, RNA polymerase II-specific"/>
    <property type="evidence" value="ECO:0007669"/>
    <property type="project" value="InterPro"/>
</dbReference>
<dbReference type="AlphaFoldDB" id="A0A179FCP0"/>
<feature type="domain" description="Xylanolytic transcriptional activator regulatory" evidence="7">
    <location>
        <begin position="135"/>
        <end position="215"/>
    </location>
</feature>
<sequence>MPPWLTSRSLPPAHRVRELLDIYLSQVHTVRCFGFLHVPTFMERFQNDDALYSDRSGLIYILCALAAPFYYARAVVVSSEQDTTPNMQFHLAGRGWAAAAMQSVFTNFGNLAVECLMTAVLLHEHCLRVGDHAKAFLMSGMVARHVQILQLNVEHDADILCEREESIPWAVKESRRRLFWACYLQDALIECGIDQLRFISAEDVQTQLPCLEDYFIRNKPCLTETLRQGTVLPFVHENGTSGENTRASENLDLRAVYIRAMALRSRVLKYVKHLGNDIPWAVIQDTPSSKFQRLDQELMALESSIPDVIKLTPENTYLHKSTGRLNLYFGLHILIAQTFNDLYRIGVTGLVFPVSATRWIRENAPSDFLKRCHRMCASRAANIATLLDDLYKCHKESMVDIPYAMHAQVCSGVLVTTLASWSGLGESSCSSLLPGTELHKYRQMLESNVRILQHLRTYMQVDLFLESATQALKRFDKMEEKRGPDPSTAEETAESQNPRQFSLDYILNPLGVYPIARTQANERHKPEQFSTPASARLPMPGATALRELGSSPEEEAVSLDGSALFQYQGGSFWDWELQTPMLETMGYPTFLEDVFLGHEMVNGRV</sequence>
<keyword evidence="2" id="KW-0479">Metal-binding</keyword>
<evidence type="ECO:0000256" key="5">
    <source>
        <dbReference type="ARBA" id="ARBA00023242"/>
    </source>
</evidence>
<feature type="region of interest" description="Disordered" evidence="6">
    <location>
        <begin position="478"/>
        <end position="498"/>
    </location>
</feature>
<dbReference type="PANTHER" id="PTHR47338:SF7">
    <property type="entry name" value="ZN(II)2CYS6 TRANSCRIPTION FACTOR (EUROFUNG)"/>
    <property type="match status" value="1"/>
</dbReference>
<dbReference type="PANTHER" id="PTHR47338">
    <property type="entry name" value="ZN(II)2CYS6 TRANSCRIPTION FACTOR (EUROFUNG)-RELATED"/>
    <property type="match status" value="1"/>
</dbReference>
<dbReference type="CDD" id="cd12148">
    <property type="entry name" value="fungal_TF_MHR"/>
    <property type="match status" value="1"/>
</dbReference>
<keyword evidence="3" id="KW-0805">Transcription regulation</keyword>
<dbReference type="InterPro" id="IPR050815">
    <property type="entry name" value="TF_fung"/>
</dbReference>